<evidence type="ECO:0000259" key="5">
    <source>
        <dbReference type="Pfam" id="PF12706"/>
    </source>
</evidence>
<evidence type="ECO:0000256" key="4">
    <source>
        <dbReference type="ARBA" id="ARBA00048025"/>
    </source>
</evidence>
<name>A0ABY7FTI7_MYAAR</name>
<dbReference type="SUPFAM" id="SSF56281">
    <property type="entry name" value="Metallo-hydrolase/oxidoreductase"/>
    <property type="match status" value="1"/>
</dbReference>
<dbReference type="PIRSF" id="PIRSF038896">
    <property type="entry name" value="NAPE-PLD"/>
    <property type="match status" value="1"/>
</dbReference>
<dbReference type="PANTHER" id="PTHR15032">
    <property type="entry name" value="N-ACYL-PHOSPHATIDYLETHANOLAMINE-HYDROLYZING PHOSPHOLIPASE D"/>
    <property type="match status" value="1"/>
</dbReference>
<evidence type="ECO:0000313" key="7">
    <source>
        <dbReference type="Proteomes" id="UP001164746"/>
    </source>
</evidence>
<keyword evidence="3" id="KW-0442">Lipid degradation</keyword>
<organism evidence="6 7">
    <name type="scientific">Mya arenaria</name>
    <name type="common">Soft-shell clam</name>
    <dbReference type="NCBI Taxonomy" id="6604"/>
    <lineage>
        <taxon>Eukaryota</taxon>
        <taxon>Metazoa</taxon>
        <taxon>Spiralia</taxon>
        <taxon>Lophotrochozoa</taxon>
        <taxon>Mollusca</taxon>
        <taxon>Bivalvia</taxon>
        <taxon>Autobranchia</taxon>
        <taxon>Heteroconchia</taxon>
        <taxon>Euheterodonta</taxon>
        <taxon>Imparidentia</taxon>
        <taxon>Neoheterodontei</taxon>
        <taxon>Myida</taxon>
        <taxon>Myoidea</taxon>
        <taxon>Myidae</taxon>
        <taxon>Mya</taxon>
    </lineage>
</organism>
<dbReference type="Pfam" id="PF12706">
    <property type="entry name" value="Lactamase_B_2"/>
    <property type="match status" value="1"/>
</dbReference>
<evidence type="ECO:0000313" key="6">
    <source>
        <dbReference type="EMBL" id="WAR25540.1"/>
    </source>
</evidence>
<comment type="catalytic activity">
    <reaction evidence="4">
        <text>N-(5Z,8Z,11Z,14Z-eicosatetraenoyl)-1,2-di-(9Z-octadecenoyl)-sn-glycero-3-phosphoethanolamine + H2O = N-(5Z,8Z,11Z,14Z-eicosatetraenoyl)-ethanolamine + 1,2-di-(9Z-octadecenoyl)-sn-glycero-3-phosphate + H(+)</text>
        <dbReference type="Rhea" id="RHEA:45528"/>
        <dbReference type="ChEBI" id="CHEBI:2700"/>
        <dbReference type="ChEBI" id="CHEBI:15377"/>
        <dbReference type="ChEBI" id="CHEBI:15378"/>
        <dbReference type="ChEBI" id="CHEBI:74546"/>
        <dbReference type="ChEBI" id="CHEBI:85277"/>
    </reaction>
    <physiologicalReaction direction="left-to-right" evidence="4">
        <dbReference type="Rhea" id="RHEA:45529"/>
    </physiologicalReaction>
</comment>
<keyword evidence="3" id="KW-1208">Phospholipid metabolism</keyword>
<dbReference type="EC" id="3.1.4.54" evidence="2"/>
<keyword evidence="7" id="KW-1185">Reference proteome</keyword>
<evidence type="ECO:0000256" key="1">
    <source>
        <dbReference type="ARBA" id="ARBA00010127"/>
    </source>
</evidence>
<evidence type="ECO:0000256" key="2">
    <source>
        <dbReference type="ARBA" id="ARBA00012279"/>
    </source>
</evidence>
<feature type="domain" description="Metallo-beta-lactamase" evidence="5">
    <location>
        <begin position="67"/>
        <end position="259"/>
    </location>
</feature>
<gene>
    <name evidence="6" type="ORF">MAR_011244</name>
</gene>
<dbReference type="InterPro" id="IPR036866">
    <property type="entry name" value="RibonucZ/Hydroxyglut_hydro"/>
</dbReference>
<dbReference type="EMBL" id="CP111025">
    <property type="protein sequence ID" value="WAR25540.1"/>
    <property type="molecule type" value="Genomic_DNA"/>
</dbReference>
<comment type="similarity">
    <text evidence="1">Belongs to the NAPE-PLD family.</text>
</comment>
<reference evidence="6" key="1">
    <citation type="submission" date="2022-11" db="EMBL/GenBank/DDBJ databases">
        <title>Centuries of genome instability and evolution in soft-shell clam transmissible cancer (bioRxiv).</title>
        <authorList>
            <person name="Hart S.F.M."/>
            <person name="Yonemitsu M.A."/>
            <person name="Giersch R.M."/>
            <person name="Beal B.F."/>
            <person name="Arriagada G."/>
            <person name="Davis B.W."/>
            <person name="Ostrander E.A."/>
            <person name="Goff S.P."/>
            <person name="Metzger M.J."/>
        </authorList>
    </citation>
    <scope>NUCLEOTIDE SEQUENCE</scope>
    <source>
        <strain evidence="6">MELC-2E11</strain>
        <tissue evidence="6">Siphon/mantle</tissue>
    </source>
</reference>
<evidence type="ECO:0000256" key="3">
    <source>
        <dbReference type="ARBA" id="ARBA00022668"/>
    </source>
</evidence>
<dbReference type="PANTHER" id="PTHR15032:SF4">
    <property type="entry name" value="N-ACYL-PHOSPHATIDYLETHANOLAMINE-HYDROLYZING PHOSPHOLIPASE D"/>
    <property type="match status" value="1"/>
</dbReference>
<dbReference type="InterPro" id="IPR024884">
    <property type="entry name" value="NAPE-PLD"/>
</dbReference>
<dbReference type="Proteomes" id="UP001164746">
    <property type="component" value="Chromosome 14"/>
</dbReference>
<proteinExistence type="inferred from homology"/>
<accession>A0ABY7FTI7</accession>
<sequence>MGSGSSTEAEIPNVTPIVDQEELELDKTLPVLKPDIETLAAGEKSNNLRAVWMGHACVLVKVDDLVVLTDPVWGYKCGPLGKMGAKRYRPPPCSIDELPELDAVVISHNHYDHLEYSTVVKLNKRFGKNLHWFVAEGQAKWMRDAGCEMVTELTWWEEASLEKHGHKYTIAATPSQHWCQRTATDRDKGPRHNFYFAGDTGYCFGFRQIGRKYGPFSLAAIPIGAYHPRWFMRPQHCNPEEAVEMHVDLRARRSLAIHWGTYVMTVEPYMEPKTKLADAVAARGLHEAAFTTVRHGEVLDLDSETVEDR</sequence>
<keyword evidence="3" id="KW-0595">Phospholipid degradation</keyword>
<keyword evidence="3" id="KW-0443">Lipid metabolism</keyword>
<protein>
    <recommendedName>
        <fullName evidence="2">N-acetylphosphatidylethanolamine-hydrolyzing phospholipase D</fullName>
        <ecNumber evidence="2">3.1.4.54</ecNumber>
    </recommendedName>
</protein>
<dbReference type="Gene3D" id="3.60.15.10">
    <property type="entry name" value="Ribonuclease Z/Hydroxyacylglutathione hydrolase-like"/>
    <property type="match status" value="1"/>
</dbReference>
<dbReference type="InterPro" id="IPR001279">
    <property type="entry name" value="Metallo-B-lactamas"/>
</dbReference>